<sequence>MGHFDRYNDGSQNTPRLQIQHSLWSLIGLPMNSPTEWTIAVKLSRVKAAGFEGVECWLSDEDEAERRASLDAEGLRLTLGHHPHTLDDVRATVARAKRLKADFVFAQPLNPFYPIKEAAEFCREARKIANGEGIAFFVETHRNNIPESLNQALELIEYLPEVRFTGDFSHFVVVSEFYGLEYERAVDRLMPVLSRTSHLHGRISNGEQVQVDVGDGSGQTAQFFVRIWTAAMREWRKGAGPGDVFPFASELGPPRYAITLPDGKEFSDRWEQSLIMKRLAEQAWAASA</sequence>
<dbReference type="EMBL" id="CP007139">
    <property type="protein sequence ID" value="AIE87058.1"/>
    <property type="molecule type" value="Genomic_DNA"/>
</dbReference>
<organism evidence="2 3">
    <name type="scientific">Fimbriimonas ginsengisoli Gsoil 348</name>
    <dbReference type="NCBI Taxonomy" id="661478"/>
    <lineage>
        <taxon>Bacteria</taxon>
        <taxon>Bacillati</taxon>
        <taxon>Armatimonadota</taxon>
        <taxon>Fimbriimonadia</taxon>
        <taxon>Fimbriimonadales</taxon>
        <taxon>Fimbriimonadaceae</taxon>
        <taxon>Fimbriimonas</taxon>
    </lineage>
</organism>
<evidence type="ECO:0000259" key="1">
    <source>
        <dbReference type="Pfam" id="PF01261"/>
    </source>
</evidence>
<dbReference type="InterPro" id="IPR013022">
    <property type="entry name" value="Xyl_isomerase-like_TIM-brl"/>
</dbReference>
<dbReference type="AlphaFoldDB" id="A0A068NU85"/>
<name>A0A068NU85_FIMGI</name>
<dbReference type="InterPro" id="IPR036237">
    <property type="entry name" value="Xyl_isomerase-like_sf"/>
</dbReference>
<dbReference type="GO" id="GO:0016853">
    <property type="term" value="F:isomerase activity"/>
    <property type="evidence" value="ECO:0007669"/>
    <property type="project" value="UniProtKB-KW"/>
</dbReference>
<evidence type="ECO:0000313" key="3">
    <source>
        <dbReference type="Proteomes" id="UP000027982"/>
    </source>
</evidence>
<dbReference type="RefSeq" id="WP_025229020.1">
    <property type="nucleotide sequence ID" value="NZ_CP007139.1"/>
</dbReference>
<dbReference type="HOGENOM" id="CLU_1007874_0_0_0"/>
<keyword evidence="2" id="KW-0413">Isomerase</keyword>
<accession>A0A068NU85</accession>
<dbReference type="STRING" id="661478.OP10G_3690"/>
<dbReference type="eggNOG" id="COG1082">
    <property type="taxonomic scope" value="Bacteria"/>
</dbReference>
<reference evidence="2 3" key="1">
    <citation type="journal article" date="2014" name="PLoS ONE">
        <title>The first complete genome sequence of the class fimbriimonadia in the phylum armatimonadetes.</title>
        <authorList>
            <person name="Hu Z.Y."/>
            <person name="Wang Y.Z."/>
            <person name="Im W.T."/>
            <person name="Wang S.Y."/>
            <person name="Zhao G.P."/>
            <person name="Zheng H.J."/>
            <person name="Quan Z.X."/>
        </authorList>
    </citation>
    <scope>NUCLEOTIDE SEQUENCE [LARGE SCALE GENOMIC DNA]</scope>
    <source>
        <strain evidence="2">Gsoil 348</strain>
    </source>
</reference>
<dbReference type="OrthoDB" id="2555274at2"/>
<dbReference type="Proteomes" id="UP000027982">
    <property type="component" value="Chromosome"/>
</dbReference>
<proteinExistence type="predicted"/>
<evidence type="ECO:0000313" key="2">
    <source>
        <dbReference type="EMBL" id="AIE87058.1"/>
    </source>
</evidence>
<gene>
    <name evidence="2" type="ORF">OP10G_3690</name>
</gene>
<dbReference type="Pfam" id="PF01261">
    <property type="entry name" value="AP_endonuc_2"/>
    <property type="match status" value="1"/>
</dbReference>
<dbReference type="KEGG" id="fgi:OP10G_3690"/>
<dbReference type="Gene3D" id="3.20.20.150">
    <property type="entry name" value="Divalent-metal-dependent TIM barrel enzymes"/>
    <property type="match status" value="1"/>
</dbReference>
<dbReference type="SUPFAM" id="SSF51658">
    <property type="entry name" value="Xylose isomerase-like"/>
    <property type="match status" value="1"/>
</dbReference>
<protein>
    <submittedName>
        <fullName evidence="2">Xylose isomerase domain-containing protein</fullName>
    </submittedName>
</protein>
<keyword evidence="3" id="KW-1185">Reference proteome</keyword>
<feature type="domain" description="Xylose isomerase-like TIM barrel" evidence="1">
    <location>
        <begin position="44"/>
        <end position="200"/>
    </location>
</feature>